<dbReference type="Gene3D" id="2.60.40.10">
    <property type="entry name" value="Immunoglobulins"/>
    <property type="match status" value="1"/>
</dbReference>
<protein>
    <submittedName>
        <fullName evidence="8">CD48 antigen-like</fullName>
    </submittedName>
</protein>
<gene>
    <name evidence="8" type="primary">LOC115529684</name>
</gene>
<keyword evidence="9" id="KW-1185">Reference proteome</keyword>
<sequence length="272" mass="30626">MWLPLLFFQLLRVVGSNQQVLGFLGGSVTLSPALDVTQRNISSIKWLILSNDTWIATYQGGKTKTNHFWQYRGRLHLDISSGDLTIKNLIRKDAMKYVLEVGFQGDEENSRKFVLRVEQRLAQPLVTKHHGWSEDGSCILRLQCFSPDPSVNFTWSTTPPATNRTLAKWLHPHSAFLLATMGEDDKVGFTCNTTTALESASHTLDVVCGREHTPTFFHGVLLGSCLGILLAMITYILRVKGGRSNKRWSGEEQLRDPGFWLAEMGSWVLSFN</sequence>
<dbReference type="SUPFAM" id="SSF48726">
    <property type="entry name" value="Immunoglobulin"/>
    <property type="match status" value="1"/>
</dbReference>
<dbReference type="AlphaFoldDB" id="A0A8C5B4A5"/>
<evidence type="ECO:0000313" key="8">
    <source>
        <dbReference type="Ensembl" id="ENSGMOP00000039938.1"/>
    </source>
</evidence>
<feature type="chain" id="PRO_5046213756" evidence="6">
    <location>
        <begin position="17"/>
        <end position="272"/>
    </location>
</feature>
<evidence type="ECO:0000256" key="2">
    <source>
        <dbReference type="ARBA" id="ARBA00022729"/>
    </source>
</evidence>
<dbReference type="OMA" id="TIRWTIY"/>
<keyword evidence="2 6" id="KW-0732">Signal</keyword>
<evidence type="ECO:0000256" key="5">
    <source>
        <dbReference type="SAM" id="Phobius"/>
    </source>
</evidence>
<dbReference type="InterPro" id="IPR015631">
    <property type="entry name" value="CD2/SLAM_rcpt"/>
</dbReference>
<organism evidence="8 9">
    <name type="scientific">Gadus morhua</name>
    <name type="common">Atlantic cod</name>
    <dbReference type="NCBI Taxonomy" id="8049"/>
    <lineage>
        <taxon>Eukaryota</taxon>
        <taxon>Metazoa</taxon>
        <taxon>Chordata</taxon>
        <taxon>Craniata</taxon>
        <taxon>Vertebrata</taxon>
        <taxon>Euteleostomi</taxon>
        <taxon>Actinopterygii</taxon>
        <taxon>Neopterygii</taxon>
        <taxon>Teleostei</taxon>
        <taxon>Neoteleostei</taxon>
        <taxon>Acanthomorphata</taxon>
        <taxon>Zeiogadaria</taxon>
        <taxon>Gadariae</taxon>
        <taxon>Gadiformes</taxon>
        <taxon>Gadoidei</taxon>
        <taxon>Gadidae</taxon>
        <taxon>Gadus</taxon>
    </lineage>
</organism>
<keyword evidence="5" id="KW-0812">Transmembrane</keyword>
<dbReference type="PROSITE" id="PS50835">
    <property type="entry name" value="IG_LIKE"/>
    <property type="match status" value="1"/>
</dbReference>
<dbReference type="PANTHER" id="PTHR12080">
    <property type="entry name" value="SIGNALING LYMPHOCYTIC ACTIVATION MOLECULE"/>
    <property type="match status" value="1"/>
</dbReference>
<feature type="transmembrane region" description="Helical" evidence="5">
    <location>
        <begin position="216"/>
        <end position="237"/>
    </location>
</feature>
<evidence type="ECO:0000256" key="1">
    <source>
        <dbReference type="ARBA" id="ARBA00004370"/>
    </source>
</evidence>
<keyword evidence="4" id="KW-0325">Glycoprotein</keyword>
<comment type="subcellular location">
    <subcellularLocation>
        <location evidence="1">Membrane</location>
    </subcellularLocation>
</comment>
<dbReference type="GeneTree" id="ENSGT01030000234540"/>
<dbReference type="Ensembl" id="ENSGMOT00000028229.1">
    <property type="protein sequence ID" value="ENSGMOP00000039938.1"/>
    <property type="gene ID" value="ENSGMOG00000035997.1"/>
</dbReference>
<evidence type="ECO:0000256" key="3">
    <source>
        <dbReference type="ARBA" id="ARBA00023136"/>
    </source>
</evidence>
<accession>A0A8C4ZZ21</accession>
<dbReference type="GO" id="GO:0016020">
    <property type="term" value="C:membrane"/>
    <property type="evidence" value="ECO:0007669"/>
    <property type="project" value="UniProtKB-SubCell"/>
</dbReference>
<proteinExistence type="predicted"/>
<evidence type="ECO:0000256" key="4">
    <source>
        <dbReference type="ARBA" id="ARBA00023180"/>
    </source>
</evidence>
<keyword evidence="5" id="KW-1133">Transmembrane helix</keyword>
<dbReference type="Proteomes" id="UP000694546">
    <property type="component" value="Chromosome 17"/>
</dbReference>
<evidence type="ECO:0000313" key="9">
    <source>
        <dbReference type="Proteomes" id="UP000694546"/>
    </source>
</evidence>
<evidence type="ECO:0000256" key="6">
    <source>
        <dbReference type="SAM" id="SignalP"/>
    </source>
</evidence>
<accession>A0A8C5B4A5</accession>
<feature type="signal peptide" evidence="6">
    <location>
        <begin position="1"/>
        <end position="16"/>
    </location>
</feature>
<dbReference type="PANTHER" id="PTHR12080:SF55">
    <property type="entry name" value="LYMPHOCYTE FUNCTION-ASSOCIATED ANTIGEN 3"/>
    <property type="match status" value="1"/>
</dbReference>
<dbReference type="InterPro" id="IPR013783">
    <property type="entry name" value="Ig-like_fold"/>
</dbReference>
<reference evidence="8" key="2">
    <citation type="submission" date="2025-09" db="UniProtKB">
        <authorList>
            <consortium name="Ensembl"/>
        </authorList>
    </citation>
    <scope>IDENTIFICATION</scope>
</reference>
<feature type="domain" description="Ig-like" evidence="7">
    <location>
        <begin position="124"/>
        <end position="207"/>
    </location>
</feature>
<dbReference type="InterPro" id="IPR007110">
    <property type="entry name" value="Ig-like_dom"/>
</dbReference>
<name>A0A8C5B4A5_GADMO</name>
<reference evidence="8" key="1">
    <citation type="submission" date="2025-08" db="UniProtKB">
        <authorList>
            <consortium name="Ensembl"/>
        </authorList>
    </citation>
    <scope>IDENTIFICATION</scope>
</reference>
<dbReference type="InterPro" id="IPR036179">
    <property type="entry name" value="Ig-like_dom_sf"/>
</dbReference>
<keyword evidence="3 5" id="KW-0472">Membrane</keyword>
<evidence type="ECO:0000259" key="7">
    <source>
        <dbReference type="PROSITE" id="PS50835"/>
    </source>
</evidence>